<proteinExistence type="predicted"/>
<evidence type="ECO:0000313" key="2">
    <source>
        <dbReference type="WBParaSite" id="ES5_v2.g17573.t1"/>
    </source>
</evidence>
<name>A0AC34FJL6_9BILA</name>
<organism evidence="1 2">
    <name type="scientific">Panagrolaimus sp. ES5</name>
    <dbReference type="NCBI Taxonomy" id="591445"/>
    <lineage>
        <taxon>Eukaryota</taxon>
        <taxon>Metazoa</taxon>
        <taxon>Ecdysozoa</taxon>
        <taxon>Nematoda</taxon>
        <taxon>Chromadorea</taxon>
        <taxon>Rhabditida</taxon>
        <taxon>Tylenchina</taxon>
        <taxon>Panagrolaimomorpha</taxon>
        <taxon>Panagrolaimoidea</taxon>
        <taxon>Panagrolaimidae</taxon>
        <taxon>Panagrolaimus</taxon>
    </lineage>
</organism>
<protein>
    <submittedName>
        <fullName evidence="2">Uncharacterized protein</fullName>
    </submittedName>
</protein>
<sequence length="193" mass="22411">MLGGKKKEEKTFPISATSKTLINFDENFSFSVAPKPDESNFLFVIGEIKGDYELVTISTGRQVIRLEKDQKTFTLVSQKTETLNVSFSVLKNFEYKKVFYYNLVVAENQLRCLDLCEYFENEIILAENLKFKYFIKRNAESKFEVHISNPNKIEIRKKSESEGTTEDFHDEIGYSGANFHFSFVLPDSQYMIL</sequence>
<evidence type="ECO:0000313" key="1">
    <source>
        <dbReference type="Proteomes" id="UP000887579"/>
    </source>
</evidence>
<reference evidence="2" key="1">
    <citation type="submission" date="2022-11" db="UniProtKB">
        <authorList>
            <consortium name="WormBaseParasite"/>
        </authorList>
    </citation>
    <scope>IDENTIFICATION</scope>
</reference>
<dbReference type="WBParaSite" id="ES5_v2.g17573.t1">
    <property type="protein sequence ID" value="ES5_v2.g17573.t1"/>
    <property type="gene ID" value="ES5_v2.g17573"/>
</dbReference>
<dbReference type="Proteomes" id="UP000887579">
    <property type="component" value="Unplaced"/>
</dbReference>
<accession>A0AC34FJL6</accession>